<evidence type="ECO:0000256" key="2">
    <source>
        <dbReference type="ARBA" id="ARBA00005074"/>
    </source>
</evidence>
<comment type="caution">
    <text evidence="12">The sequence shown here is derived from an EMBL/GenBank/DDBJ whole genome shotgun (WGS) entry which is preliminary data.</text>
</comment>
<evidence type="ECO:0000313" key="13">
    <source>
        <dbReference type="Proteomes" id="UP001634394"/>
    </source>
</evidence>
<evidence type="ECO:0000256" key="3">
    <source>
        <dbReference type="ARBA" id="ARBA00010323"/>
    </source>
</evidence>
<feature type="transmembrane region" description="Helical" evidence="11">
    <location>
        <begin position="67"/>
        <end position="87"/>
    </location>
</feature>
<comment type="pathway">
    <text evidence="2">Lipid metabolism; phospholipid metabolism.</text>
</comment>
<dbReference type="PANTHER" id="PTHR13906:SF16">
    <property type="entry name" value="LYSOPHOSPHOLIPID ACYLTRANSFERASE 7"/>
    <property type="match status" value="1"/>
</dbReference>
<comment type="subcellular location">
    <subcellularLocation>
        <location evidence="1">Membrane</location>
        <topology evidence="1">Multi-pass membrane protein</topology>
    </subcellularLocation>
</comment>
<dbReference type="InterPro" id="IPR004299">
    <property type="entry name" value="MBOAT_fam"/>
</dbReference>
<dbReference type="GO" id="GO:0016020">
    <property type="term" value="C:membrane"/>
    <property type="evidence" value="ECO:0007669"/>
    <property type="project" value="UniProtKB-SubCell"/>
</dbReference>
<accession>A0ABD3WXW5</accession>
<dbReference type="PANTHER" id="PTHR13906">
    <property type="entry name" value="PORCUPINE"/>
    <property type="match status" value="1"/>
</dbReference>
<evidence type="ECO:0000256" key="4">
    <source>
        <dbReference type="ARBA" id="ARBA00022679"/>
    </source>
</evidence>
<evidence type="ECO:0000256" key="10">
    <source>
        <dbReference type="ARBA" id="ARBA00093678"/>
    </source>
</evidence>
<keyword evidence="6 11" id="KW-1133">Transmembrane helix</keyword>
<feature type="transmembrane region" description="Helical" evidence="11">
    <location>
        <begin position="6"/>
        <end position="24"/>
    </location>
</feature>
<keyword evidence="5 11" id="KW-0812">Transmembrane</keyword>
<evidence type="ECO:0000256" key="8">
    <source>
        <dbReference type="ARBA" id="ARBA00023315"/>
    </source>
</evidence>
<feature type="transmembrane region" description="Helical" evidence="11">
    <location>
        <begin position="429"/>
        <end position="453"/>
    </location>
</feature>
<evidence type="ECO:0000256" key="11">
    <source>
        <dbReference type="SAM" id="Phobius"/>
    </source>
</evidence>
<keyword evidence="7 11" id="KW-0472">Membrane</keyword>
<evidence type="ECO:0000313" key="12">
    <source>
        <dbReference type="EMBL" id="KAL3877453.1"/>
    </source>
</evidence>
<keyword evidence="8" id="KW-0012">Acyltransferase</keyword>
<evidence type="ECO:0000256" key="7">
    <source>
        <dbReference type="ARBA" id="ARBA00023136"/>
    </source>
</evidence>
<evidence type="ECO:0000256" key="9">
    <source>
        <dbReference type="ARBA" id="ARBA00025707"/>
    </source>
</evidence>
<sequence length="461" mass="53483">MTDDFIYGSVLLFSLAFGQIAKYTKGAQNRKLLCSSVGAFLVIVTCGVDGLHPVFTTLVNSLLISVISPRWCHAASFIWCFGYLVFFRTADFFGLPKPSPLANALQLFNTLRMVGVAFEVHDSYYLERKRDESDEEFKRRKEYCKLRPSLSDLVMYSFCYIGLFTGPYYKYRTYFDFLHQDKPESIPTFKFALQRLKPIPAIAITYLVFSYFFNIKYVETEEFYEHPFIYRLLYMVPMFTIFRTRLYLAWLFAECMCMTSGLGAYPVSYKAQCGEGPSDLEAVEKRNSAEKSKTDDDERYDFETVYNLDIYGCELAPTTREGLRSWNMTVQYWLASCIHRRLPKSLGAMRVAITMGVSAFWHGIHAGYYLSFMTVPPILMAEEAMITAFRKKANPARQKLFDWACWFFKMRGFDYMCMGFLLLKFDATVAYWSSIYFTGHLCIVILLIIGYAFKGKKSKKE</sequence>
<dbReference type="InterPro" id="IPR049941">
    <property type="entry name" value="LPLAT_7/PORCN-like"/>
</dbReference>
<feature type="transmembrane region" description="Helical" evidence="11">
    <location>
        <begin position="359"/>
        <end position="379"/>
    </location>
</feature>
<comment type="similarity">
    <text evidence="3">Belongs to the membrane-bound acyltransferase family.</text>
</comment>
<organism evidence="12 13">
    <name type="scientific">Sinanodonta woodiana</name>
    <name type="common">Chinese pond mussel</name>
    <name type="synonym">Anodonta woodiana</name>
    <dbReference type="NCBI Taxonomy" id="1069815"/>
    <lineage>
        <taxon>Eukaryota</taxon>
        <taxon>Metazoa</taxon>
        <taxon>Spiralia</taxon>
        <taxon>Lophotrochozoa</taxon>
        <taxon>Mollusca</taxon>
        <taxon>Bivalvia</taxon>
        <taxon>Autobranchia</taxon>
        <taxon>Heteroconchia</taxon>
        <taxon>Palaeoheterodonta</taxon>
        <taxon>Unionida</taxon>
        <taxon>Unionoidea</taxon>
        <taxon>Unionidae</taxon>
        <taxon>Unioninae</taxon>
        <taxon>Sinanodonta</taxon>
    </lineage>
</organism>
<evidence type="ECO:0000256" key="1">
    <source>
        <dbReference type="ARBA" id="ARBA00004141"/>
    </source>
</evidence>
<feature type="transmembrane region" description="Helical" evidence="11">
    <location>
        <begin position="199"/>
        <end position="217"/>
    </location>
</feature>
<keyword evidence="4" id="KW-0808">Transferase</keyword>
<dbReference type="GO" id="GO:0016746">
    <property type="term" value="F:acyltransferase activity"/>
    <property type="evidence" value="ECO:0007669"/>
    <property type="project" value="UniProtKB-KW"/>
</dbReference>
<evidence type="ECO:0000256" key="6">
    <source>
        <dbReference type="ARBA" id="ARBA00022989"/>
    </source>
</evidence>
<dbReference type="AlphaFoldDB" id="A0ABD3WXW5"/>
<keyword evidence="13" id="KW-1185">Reference proteome</keyword>
<comment type="pathway">
    <text evidence="9">Phospholipid metabolism.</text>
</comment>
<dbReference type="Pfam" id="PF03062">
    <property type="entry name" value="MBOAT"/>
    <property type="match status" value="1"/>
</dbReference>
<name>A0ABD3WXW5_SINWO</name>
<feature type="transmembrane region" description="Helical" evidence="11">
    <location>
        <begin position="149"/>
        <end position="169"/>
    </location>
</feature>
<evidence type="ECO:0000256" key="5">
    <source>
        <dbReference type="ARBA" id="ARBA00022692"/>
    </source>
</evidence>
<dbReference type="EMBL" id="JBJQND010000005">
    <property type="protein sequence ID" value="KAL3877453.1"/>
    <property type="molecule type" value="Genomic_DNA"/>
</dbReference>
<dbReference type="Proteomes" id="UP001634394">
    <property type="component" value="Unassembled WGS sequence"/>
</dbReference>
<feature type="transmembrane region" description="Helical" evidence="11">
    <location>
        <begin position="36"/>
        <end position="55"/>
    </location>
</feature>
<proteinExistence type="inferred from homology"/>
<protein>
    <recommendedName>
        <fullName evidence="10">Lysophospholipid acyltransferase 7</fullName>
    </recommendedName>
</protein>
<gene>
    <name evidence="12" type="ORF">ACJMK2_035157</name>
</gene>
<reference evidence="12 13" key="1">
    <citation type="submission" date="2024-11" db="EMBL/GenBank/DDBJ databases">
        <title>Chromosome-level genome assembly of the freshwater bivalve Anodonta woodiana.</title>
        <authorList>
            <person name="Chen X."/>
        </authorList>
    </citation>
    <scope>NUCLEOTIDE SEQUENCE [LARGE SCALE GENOMIC DNA]</scope>
    <source>
        <strain evidence="12">MN2024</strain>
        <tissue evidence="12">Gills</tissue>
    </source>
</reference>